<protein>
    <recommendedName>
        <fullName evidence="1">Formyl transferase N-terminal domain-containing protein</fullName>
    </recommendedName>
</protein>
<dbReference type="AlphaFoldDB" id="C9LV95"/>
<proteinExistence type="predicted"/>
<dbReference type="InterPro" id="IPR002376">
    <property type="entry name" value="Formyl_transf_N"/>
</dbReference>
<dbReference type="InterPro" id="IPR036477">
    <property type="entry name" value="Formyl_transf_N_sf"/>
</dbReference>
<dbReference type="Pfam" id="PF00551">
    <property type="entry name" value="Formyl_trans_N"/>
    <property type="match status" value="1"/>
</dbReference>
<accession>C9LV95</accession>
<dbReference type="PANTHER" id="PTHR11138">
    <property type="entry name" value="METHIONYL-TRNA FORMYLTRANSFERASE"/>
    <property type="match status" value="1"/>
</dbReference>
<evidence type="ECO:0000313" key="3">
    <source>
        <dbReference type="Proteomes" id="UP000003505"/>
    </source>
</evidence>
<dbReference type="EMBL" id="ACKP02000024">
    <property type="protein sequence ID" value="EEX77217.1"/>
    <property type="molecule type" value="Genomic_DNA"/>
</dbReference>
<sequence>MKMYKIAIVTDEQSWIKPYIERLERDLRSMGHTVVCRYDFDTENSYDFVFLLSYQEIIKKEWLCLNRHNLVVHESDLPQGKGWSPLTWQILEGKSQITITLFEADEHVDAGKIYLQKKMCFDGTELIDELRRVQGETTHALCTAFVQDYPDILRTARKQVGEESFYPRRRAKDSRLDLDRTIREQINLFRVVDNDRYPAFFEWMGYRYYLKISREKEDLL</sequence>
<organism evidence="2 3">
    <name type="scientific">Selenomonas sputigena (strain ATCC 35185 / DSM 20758 / CCUG 44933 / VPI D19B-28)</name>
    <dbReference type="NCBI Taxonomy" id="546271"/>
    <lineage>
        <taxon>Bacteria</taxon>
        <taxon>Bacillati</taxon>
        <taxon>Bacillota</taxon>
        <taxon>Negativicutes</taxon>
        <taxon>Selenomonadales</taxon>
        <taxon>Selenomonadaceae</taxon>
        <taxon>Selenomonas</taxon>
    </lineage>
</organism>
<dbReference type="STRING" id="546271.Selsp_0059"/>
<dbReference type="Gene3D" id="3.40.50.12230">
    <property type="match status" value="1"/>
</dbReference>
<feature type="domain" description="Formyl transferase N-terminal" evidence="1">
    <location>
        <begin position="45"/>
        <end position="131"/>
    </location>
</feature>
<dbReference type="SUPFAM" id="SSF53328">
    <property type="entry name" value="Formyltransferase"/>
    <property type="match status" value="1"/>
</dbReference>
<comment type="caution">
    <text evidence="2">The sequence shown here is derived from an EMBL/GenBank/DDBJ whole genome shotgun (WGS) entry which is preliminary data.</text>
</comment>
<reference evidence="2 3" key="1">
    <citation type="submission" date="2009-09" db="EMBL/GenBank/DDBJ databases">
        <authorList>
            <person name="Weinstock G."/>
            <person name="Sodergren E."/>
            <person name="Clifton S."/>
            <person name="Fulton L."/>
            <person name="Fulton B."/>
            <person name="Courtney L."/>
            <person name="Fronick C."/>
            <person name="Harrison M."/>
            <person name="Strong C."/>
            <person name="Farmer C."/>
            <person name="Delahaunty K."/>
            <person name="Markovic C."/>
            <person name="Hall O."/>
            <person name="Minx P."/>
            <person name="Tomlinson C."/>
            <person name="Mitreva M."/>
            <person name="Nelson J."/>
            <person name="Hou S."/>
            <person name="Wollam A."/>
            <person name="Pepin K.H."/>
            <person name="Johnson M."/>
            <person name="Bhonagiri V."/>
            <person name="Nash W.E."/>
            <person name="Warren W."/>
            <person name="Chinwalla A."/>
            <person name="Mardis E.R."/>
            <person name="Wilson R.K."/>
        </authorList>
    </citation>
    <scope>NUCLEOTIDE SEQUENCE [LARGE SCALE GENOMIC DNA]</scope>
    <source>
        <strain evidence="3">ATCC 35185 / DSM 20758 / VPI D19B-28</strain>
    </source>
</reference>
<evidence type="ECO:0000313" key="2">
    <source>
        <dbReference type="EMBL" id="EEX77217.1"/>
    </source>
</evidence>
<gene>
    <name evidence="2" type="ORF">SELSPUOL_01387</name>
</gene>
<evidence type="ECO:0000259" key="1">
    <source>
        <dbReference type="Pfam" id="PF00551"/>
    </source>
</evidence>
<name>C9LV95_SELS3</name>
<dbReference type="PANTHER" id="PTHR11138:SF5">
    <property type="entry name" value="METHIONYL-TRNA FORMYLTRANSFERASE, MITOCHONDRIAL"/>
    <property type="match status" value="1"/>
</dbReference>
<dbReference type="GO" id="GO:0004479">
    <property type="term" value="F:methionyl-tRNA formyltransferase activity"/>
    <property type="evidence" value="ECO:0007669"/>
    <property type="project" value="TreeGrafter"/>
</dbReference>
<dbReference type="Proteomes" id="UP000003505">
    <property type="component" value="Unassembled WGS sequence"/>
</dbReference>
<dbReference type="eggNOG" id="COG0223">
    <property type="taxonomic scope" value="Bacteria"/>
</dbReference>